<feature type="region of interest" description="Disordered" evidence="4">
    <location>
        <begin position="36"/>
        <end position="61"/>
    </location>
</feature>
<keyword evidence="5" id="KW-0472">Membrane</keyword>
<dbReference type="InterPro" id="IPR058647">
    <property type="entry name" value="BSH_CzcB-like"/>
</dbReference>
<feature type="domain" description="CzcB-like alpha-helical hairpin" evidence="6">
    <location>
        <begin position="142"/>
        <end position="200"/>
    </location>
</feature>
<dbReference type="NCBIfam" id="TIGR01730">
    <property type="entry name" value="RND_mfp"/>
    <property type="match status" value="1"/>
</dbReference>
<evidence type="ECO:0000259" key="9">
    <source>
        <dbReference type="Pfam" id="PF25975"/>
    </source>
</evidence>
<keyword evidence="3" id="KW-0175">Coiled coil</keyword>
<dbReference type="PANTHER" id="PTHR30097">
    <property type="entry name" value="CATION EFFLUX SYSTEM PROTEIN CUSB"/>
    <property type="match status" value="1"/>
</dbReference>
<evidence type="ECO:0000259" key="6">
    <source>
        <dbReference type="Pfam" id="PF25893"/>
    </source>
</evidence>
<feature type="compositionally biased region" description="Basic and acidic residues" evidence="4">
    <location>
        <begin position="37"/>
        <end position="61"/>
    </location>
</feature>
<dbReference type="InterPro" id="IPR058649">
    <property type="entry name" value="CzcB_C"/>
</dbReference>
<gene>
    <name evidence="10" type="ORF">I2F25_09655</name>
</gene>
<dbReference type="InterPro" id="IPR058648">
    <property type="entry name" value="HH_CzcB-like"/>
</dbReference>
<reference evidence="10 11" key="1">
    <citation type="submission" date="2019-08" db="EMBL/GenBank/DDBJ databases">
        <title>Five species of Acinetobacter isolated from floral nectar and animal pollinators.</title>
        <authorList>
            <person name="Hendry T.A."/>
        </authorList>
    </citation>
    <scope>NUCLEOTIDE SEQUENCE [LARGE SCALE GENOMIC DNA]</scope>
    <source>
        <strain evidence="10 11">MD18.27</strain>
    </source>
</reference>
<dbReference type="InterPro" id="IPR006143">
    <property type="entry name" value="RND_pump_MFP"/>
</dbReference>
<evidence type="ECO:0000256" key="4">
    <source>
        <dbReference type="SAM" id="MobiDB-lite"/>
    </source>
</evidence>
<evidence type="ECO:0000259" key="7">
    <source>
        <dbReference type="Pfam" id="PF25954"/>
    </source>
</evidence>
<dbReference type="Pfam" id="PF25893">
    <property type="entry name" value="HH_CzcB"/>
    <property type="match status" value="1"/>
</dbReference>
<proteinExistence type="inferred from homology"/>
<dbReference type="InterPro" id="IPR051909">
    <property type="entry name" value="MFP_Cation_Efflux"/>
</dbReference>
<dbReference type="Gene3D" id="2.40.30.170">
    <property type="match status" value="1"/>
</dbReference>
<accession>A0ABU6DWP5</accession>
<evidence type="ECO:0000256" key="2">
    <source>
        <dbReference type="ARBA" id="ARBA00022448"/>
    </source>
</evidence>
<keyword evidence="5" id="KW-0812">Transmembrane</keyword>
<dbReference type="Gene3D" id="2.40.420.20">
    <property type="match status" value="1"/>
</dbReference>
<organism evidence="10 11">
    <name type="scientific">Acinetobacter pollinis</name>
    <dbReference type="NCBI Taxonomy" id="2605270"/>
    <lineage>
        <taxon>Bacteria</taxon>
        <taxon>Pseudomonadati</taxon>
        <taxon>Pseudomonadota</taxon>
        <taxon>Gammaproteobacteria</taxon>
        <taxon>Moraxellales</taxon>
        <taxon>Moraxellaceae</taxon>
        <taxon>Acinetobacter</taxon>
    </lineage>
</organism>
<keyword evidence="2" id="KW-0813">Transport</keyword>
<protein>
    <submittedName>
        <fullName evidence="10">Efflux RND transporter periplasmic adaptor subunit</fullName>
    </submittedName>
</protein>
<evidence type="ECO:0000256" key="1">
    <source>
        <dbReference type="ARBA" id="ARBA00009477"/>
    </source>
</evidence>
<evidence type="ECO:0000256" key="3">
    <source>
        <dbReference type="SAM" id="Coils"/>
    </source>
</evidence>
<dbReference type="SUPFAM" id="SSF111369">
    <property type="entry name" value="HlyD-like secretion proteins"/>
    <property type="match status" value="1"/>
</dbReference>
<feature type="domain" description="CzcB-like barrel-sandwich hybrid" evidence="8">
    <location>
        <begin position="104"/>
        <end position="241"/>
    </location>
</feature>
<dbReference type="RefSeq" id="WP_325775690.1">
    <property type="nucleotide sequence ID" value="NZ_VTDN01000007.1"/>
</dbReference>
<sequence>MNKLNHKVWIWVGLIVAFTISVMGFLVFKGSTSSLEASHDHDGEKQEHGEEKEKSATHEEKEWSMTLTPVEAVKYGIKLAQVEQGEVNTSSLYPARIIQDPNQQAHVTSGFSGRVEKVAVVLGESVKKGQTLALVSSPELIDQQSNLNIAEENLKLAQQDYQREKSLFQQGVSAQQDYLKALNTYKRSQIEVQALRRKLSVLGINASSNAYAIKAPLDGIISKKDLFVGEYVQVTDQIMVIENNHHLWLEFVLPSQFVQSLSQLSNITFESTQKQYQAKIKAILPEADQQTGQLKVQADIISQNDVLKPNMMVNVRLATNSASKVNRILKTAIQNVDGKNIVFTVSEEKGNLIIQPTEVTLGLASDQNWVEIIDGLTINQRYVSEGSFTLKSDMEKGEADHGH</sequence>
<dbReference type="PANTHER" id="PTHR30097:SF4">
    <property type="entry name" value="SLR6042 PROTEIN"/>
    <property type="match status" value="1"/>
</dbReference>
<feature type="domain" description="CzcB-like C-terminal circularly permuted SH3-like" evidence="9">
    <location>
        <begin position="328"/>
        <end position="391"/>
    </location>
</feature>
<feature type="transmembrane region" description="Helical" evidence="5">
    <location>
        <begin position="9"/>
        <end position="28"/>
    </location>
</feature>
<evidence type="ECO:0000313" key="11">
    <source>
        <dbReference type="Proteomes" id="UP001339883"/>
    </source>
</evidence>
<dbReference type="Proteomes" id="UP001339883">
    <property type="component" value="Unassembled WGS sequence"/>
</dbReference>
<dbReference type="Gene3D" id="1.10.287.470">
    <property type="entry name" value="Helix hairpin bin"/>
    <property type="match status" value="1"/>
</dbReference>
<dbReference type="InterPro" id="IPR058792">
    <property type="entry name" value="Beta-barrel_RND_2"/>
</dbReference>
<evidence type="ECO:0000313" key="10">
    <source>
        <dbReference type="EMBL" id="MEB5477303.1"/>
    </source>
</evidence>
<feature type="coiled-coil region" evidence="3">
    <location>
        <begin position="140"/>
        <end position="167"/>
    </location>
</feature>
<comment type="caution">
    <text evidence="10">The sequence shown here is derived from an EMBL/GenBank/DDBJ whole genome shotgun (WGS) entry which is preliminary data.</text>
</comment>
<keyword evidence="5" id="KW-1133">Transmembrane helix</keyword>
<name>A0ABU6DWP5_9GAMM</name>
<evidence type="ECO:0000256" key="5">
    <source>
        <dbReference type="SAM" id="Phobius"/>
    </source>
</evidence>
<dbReference type="Pfam" id="PF25954">
    <property type="entry name" value="Beta-barrel_RND_2"/>
    <property type="match status" value="1"/>
</dbReference>
<dbReference type="Gene3D" id="2.40.50.100">
    <property type="match status" value="1"/>
</dbReference>
<keyword evidence="11" id="KW-1185">Reference proteome</keyword>
<dbReference type="EMBL" id="VTDN01000007">
    <property type="protein sequence ID" value="MEB5477303.1"/>
    <property type="molecule type" value="Genomic_DNA"/>
</dbReference>
<dbReference type="Pfam" id="PF25975">
    <property type="entry name" value="CzcB_C"/>
    <property type="match status" value="1"/>
</dbReference>
<dbReference type="Pfam" id="PF25973">
    <property type="entry name" value="BSH_CzcB"/>
    <property type="match status" value="1"/>
</dbReference>
<feature type="domain" description="CusB-like beta-barrel" evidence="7">
    <location>
        <begin position="247"/>
        <end position="320"/>
    </location>
</feature>
<comment type="similarity">
    <text evidence="1">Belongs to the membrane fusion protein (MFP) (TC 8.A.1) family.</text>
</comment>
<evidence type="ECO:0000259" key="8">
    <source>
        <dbReference type="Pfam" id="PF25973"/>
    </source>
</evidence>